<feature type="transmembrane region" description="Helical" evidence="6">
    <location>
        <begin position="169"/>
        <end position="187"/>
    </location>
</feature>
<evidence type="ECO:0000256" key="2">
    <source>
        <dbReference type="ARBA" id="ARBA00007375"/>
    </source>
</evidence>
<proteinExistence type="inferred from homology"/>
<evidence type="ECO:0000313" key="8">
    <source>
        <dbReference type="Proteomes" id="UP001600039"/>
    </source>
</evidence>
<feature type="transmembrane region" description="Helical" evidence="6">
    <location>
        <begin position="55"/>
        <end position="73"/>
    </location>
</feature>
<sequence>MRSTLSFKAFIAISFAYLLLIILGREDISWFIKPFLVPFLFLAVYSCSDFPSKKFLLTALLFSWIGDVVLLFADKDELYFIIGLVSFLLSHIAYILLFSKQLRIYSNKNKAIFWVGITAIVVYLMVMLAVLLPRLGDLKIPVIVYAIVLSTMLLVAFKGYLKWNAPANIYILLGAVIFVCSDSILAFNKFYEPLKFSSLLIMSTYITAQYLIVVGILKLNKKK</sequence>
<keyword evidence="5 6" id="KW-0472">Membrane</keyword>
<gene>
    <name evidence="7" type="ORF">ACFX5D_11480</name>
</gene>
<feature type="transmembrane region" description="Helical" evidence="6">
    <location>
        <begin position="30"/>
        <end position="48"/>
    </location>
</feature>
<protein>
    <submittedName>
        <fullName evidence="7">Lysoplasmalogenase</fullName>
    </submittedName>
</protein>
<accession>A0ABW6HNH5</accession>
<dbReference type="PANTHER" id="PTHR31885">
    <property type="entry name" value="GH04784P"/>
    <property type="match status" value="1"/>
</dbReference>
<comment type="similarity">
    <text evidence="2">Belongs to the TMEM86 family.</text>
</comment>
<keyword evidence="3 6" id="KW-0812">Transmembrane</keyword>
<comment type="caution">
    <text evidence="7">The sequence shown here is derived from an EMBL/GenBank/DDBJ whole genome shotgun (WGS) entry which is preliminary data.</text>
</comment>
<dbReference type="EMBL" id="JBHZQA010000007">
    <property type="protein sequence ID" value="MFE3848582.1"/>
    <property type="molecule type" value="Genomic_DNA"/>
</dbReference>
<evidence type="ECO:0000256" key="6">
    <source>
        <dbReference type="SAM" id="Phobius"/>
    </source>
</evidence>
<feature type="transmembrane region" description="Helical" evidence="6">
    <location>
        <begin position="138"/>
        <end position="157"/>
    </location>
</feature>
<evidence type="ECO:0000256" key="5">
    <source>
        <dbReference type="ARBA" id="ARBA00023136"/>
    </source>
</evidence>
<dbReference type="Proteomes" id="UP001600039">
    <property type="component" value="Unassembled WGS sequence"/>
</dbReference>
<feature type="transmembrane region" description="Helical" evidence="6">
    <location>
        <begin position="111"/>
        <end position="132"/>
    </location>
</feature>
<feature type="transmembrane region" description="Helical" evidence="6">
    <location>
        <begin position="199"/>
        <end position="217"/>
    </location>
</feature>
<dbReference type="RefSeq" id="WP_379858330.1">
    <property type="nucleotide sequence ID" value="NZ_JBHZQA010000007.1"/>
</dbReference>
<dbReference type="PANTHER" id="PTHR31885:SF6">
    <property type="entry name" value="GH04784P"/>
    <property type="match status" value="1"/>
</dbReference>
<evidence type="ECO:0000256" key="4">
    <source>
        <dbReference type="ARBA" id="ARBA00022989"/>
    </source>
</evidence>
<keyword evidence="8" id="KW-1185">Reference proteome</keyword>
<comment type="subcellular location">
    <subcellularLocation>
        <location evidence="1">Membrane</location>
        <topology evidence="1">Multi-pass membrane protein</topology>
    </subcellularLocation>
</comment>
<organism evidence="7 8">
    <name type="scientific">Flavobacterium fructosi</name>
    <dbReference type="NCBI Taxonomy" id="3230416"/>
    <lineage>
        <taxon>Bacteria</taxon>
        <taxon>Pseudomonadati</taxon>
        <taxon>Bacteroidota</taxon>
        <taxon>Flavobacteriia</taxon>
        <taxon>Flavobacteriales</taxon>
        <taxon>Flavobacteriaceae</taxon>
        <taxon>Flavobacterium</taxon>
    </lineage>
</organism>
<dbReference type="Pfam" id="PF07947">
    <property type="entry name" value="YhhN"/>
    <property type="match status" value="1"/>
</dbReference>
<keyword evidence="4 6" id="KW-1133">Transmembrane helix</keyword>
<evidence type="ECO:0000313" key="7">
    <source>
        <dbReference type="EMBL" id="MFE3848582.1"/>
    </source>
</evidence>
<reference evidence="7 8" key="1">
    <citation type="submission" date="2024-06" db="EMBL/GenBank/DDBJ databases">
        <title>Flavobacterium spp. isolated from glacier.</title>
        <authorList>
            <person name="Han D."/>
        </authorList>
    </citation>
    <scope>NUCLEOTIDE SEQUENCE [LARGE SCALE GENOMIC DNA]</scope>
    <source>
        <strain evidence="7 8">LB3P45</strain>
    </source>
</reference>
<dbReference type="InterPro" id="IPR012506">
    <property type="entry name" value="TMEM86B-like"/>
</dbReference>
<name>A0ABW6HNH5_9FLAO</name>
<feature type="transmembrane region" description="Helical" evidence="6">
    <location>
        <begin position="7"/>
        <end position="24"/>
    </location>
</feature>
<evidence type="ECO:0000256" key="1">
    <source>
        <dbReference type="ARBA" id="ARBA00004141"/>
    </source>
</evidence>
<evidence type="ECO:0000256" key="3">
    <source>
        <dbReference type="ARBA" id="ARBA00022692"/>
    </source>
</evidence>
<feature type="transmembrane region" description="Helical" evidence="6">
    <location>
        <begin position="79"/>
        <end position="99"/>
    </location>
</feature>